<feature type="binding site" evidence="6">
    <location>
        <position position="56"/>
    </location>
    <ligand>
        <name>S-adenosyl-L-methionine</name>
        <dbReference type="ChEBI" id="CHEBI:59789"/>
    </ligand>
</feature>
<evidence type="ECO:0000256" key="5">
    <source>
        <dbReference type="ARBA" id="ARBA00022691"/>
    </source>
</evidence>
<feature type="binding site" evidence="6">
    <location>
        <begin position="36"/>
        <end position="38"/>
    </location>
    <ligand>
        <name>S-adenosyl-L-methionine</name>
        <dbReference type="ChEBI" id="CHEBI:59789"/>
    </ligand>
</feature>
<dbReference type="GO" id="GO:0070475">
    <property type="term" value="P:rRNA base methylation"/>
    <property type="evidence" value="ECO:0007669"/>
    <property type="project" value="UniProtKB-UniRule"/>
</dbReference>
<comment type="caution">
    <text evidence="7">The sequence shown here is derived from an EMBL/GenBank/DDBJ whole genome shotgun (WGS) entry which is preliminary data.</text>
</comment>
<dbReference type="AlphaFoldDB" id="A0A402AG66"/>
<dbReference type="HAMAP" id="MF_01007">
    <property type="entry name" value="16SrRNA_methyltr_H"/>
    <property type="match status" value="1"/>
</dbReference>
<feature type="binding site" evidence="6">
    <location>
        <position position="85"/>
    </location>
    <ligand>
        <name>S-adenosyl-L-methionine</name>
        <dbReference type="ChEBI" id="CHEBI:59789"/>
    </ligand>
</feature>
<dbReference type="Gene3D" id="3.40.50.150">
    <property type="entry name" value="Vaccinia Virus protein VP39"/>
    <property type="match status" value="1"/>
</dbReference>
<dbReference type="SUPFAM" id="SSF81799">
    <property type="entry name" value="Putative methyltransferase TM0872, insert domain"/>
    <property type="match status" value="1"/>
</dbReference>
<dbReference type="NCBIfam" id="TIGR00006">
    <property type="entry name" value="16S rRNA (cytosine(1402)-N(4))-methyltransferase RsmH"/>
    <property type="match status" value="1"/>
</dbReference>
<evidence type="ECO:0000256" key="6">
    <source>
        <dbReference type="HAMAP-Rule" id="MF_01007"/>
    </source>
</evidence>
<dbReference type="OrthoDB" id="9806637at2"/>
<accession>A0A402AG66</accession>
<organism evidence="7 8">
    <name type="scientific">Dictyobacter kobayashii</name>
    <dbReference type="NCBI Taxonomy" id="2014872"/>
    <lineage>
        <taxon>Bacteria</taxon>
        <taxon>Bacillati</taxon>
        <taxon>Chloroflexota</taxon>
        <taxon>Ktedonobacteria</taxon>
        <taxon>Ktedonobacterales</taxon>
        <taxon>Dictyobacteraceae</taxon>
        <taxon>Dictyobacter</taxon>
    </lineage>
</organism>
<evidence type="ECO:0000256" key="1">
    <source>
        <dbReference type="ARBA" id="ARBA00010396"/>
    </source>
</evidence>
<dbReference type="Proteomes" id="UP000287188">
    <property type="component" value="Unassembled WGS sequence"/>
</dbReference>
<dbReference type="Gene3D" id="1.10.150.170">
    <property type="entry name" value="Putative methyltransferase TM0872, insert domain"/>
    <property type="match status" value="1"/>
</dbReference>
<keyword evidence="8" id="KW-1185">Reference proteome</keyword>
<dbReference type="PANTHER" id="PTHR11265:SF0">
    <property type="entry name" value="12S RRNA N4-METHYLCYTIDINE METHYLTRANSFERASE"/>
    <property type="match status" value="1"/>
</dbReference>
<dbReference type="RefSeq" id="WP_126549702.1">
    <property type="nucleotide sequence ID" value="NZ_BIFS01000001.1"/>
</dbReference>
<reference evidence="8" key="1">
    <citation type="submission" date="2018-12" db="EMBL/GenBank/DDBJ databases">
        <title>Tengunoibacter tsumagoiensis gen. nov., sp. nov., Dictyobacter kobayashii sp. nov., D. alpinus sp. nov., and D. joshuensis sp. nov. and description of Dictyobacteraceae fam. nov. within the order Ktedonobacterales isolated from Tengu-no-mugimeshi.</title>
        <authorList>
            <person name="Wang C.M."/>
            <person name="Zheng Y."/>
            <person name="Sakai Y."/>
            <person name="Toyoda A."/>
            <person name="Minakuchi Y."/>
            <person name="Abe K."/>
            <person name="Yokota A."/>
            <person name="Yabe S."/>
        </authorList>
    </citation>
    <scope>NUCLEOTIDE SEQUENCE [LARGE SCALE GENOMIC DNA]</scope>
    <source>
        <strain evidence="8">Uno11</strain>
    </source>
</reference>
<dbReference type="InterPro" id="IPR002903">
    <property type="entry name" value="RsmH"/>
</dbReference>
<feature type="binding site" evidence="6">
    <location>
        <position position="116"/>
    </location>
    <ligand>
        <name>S-adenosyl-L-methionine</name>
        <dbReference type="ChEBI" id="CHEBI:59789"/>
    </ligand>
</feature>
<keyword evidence="2 6" id="KW-0698">rRNA processing</keyword>
<proteinExistence type="inferred from homology"/>
<dbReference type="InterPro" id="IPR029063">
    <property type="entry name" value="SAM-dependent_MTases_sf"/>
</dbReference>
<evidence type="ECO:0000256" key="2">
    <source>
        <dbReference type="ARBA" id="ARBA00022552"/>
    </source>
</evidence>
<evidence type="ECO:0000256" key="4">
    <source>
        <dbReference type="ARBA" id="ARBA00022679"/>
    </source>
</evidence>
<comment type="catalytic activity">
    <reaction evidence="6">
        <text>cytidine(1402) in 16S rRNA + S-adenosyl-L-methionine = N(4)-methylcytidine(1402) in 16S rRNA + S-adenosyl-L-homocysteine + H(+)</text>
        <dbReference type="Rhea" id="RHEA:42928"/>
        <dbReference type="Rhea" id="RHEA-COMP:10286"/>
        <dbReference type="Rhea" id="RHEA-COMP:10287"/>
        <dbReference type="ChEBI" id="CHEBI:15378"/>
        <dbReference type="ChEBI" id="CHEBI:57856"/>
        <dbReference type="ChEBI" id="CHEBI:59789"/>
        <dbReference type="ChEBI" id="CHEBI:74506"/>
        <dbReference type="ChEBI" id="CHEBI:82748"/>
        <dbReference type="EC" id="2.1.1.199"/>
    </reaction>
</comment>
<protein>
    <recommendedName>
        <fullName evidence="6">Ribosomal RNA small subunit methyltransferase H</fullName>
        <ecNumber evidence="6">2.1.1.199</ecNumber>
    </recommendedName>
    <alternativeName>
        <fullName evidence="6">16S rRNA m(4)C1402 methyltransferase</fullName>
    </alternativeName>
    <alternativeName>
        <fullName evidence="6">rRNA (cytosine-N(4)-)-methyltransferase RsmH</fullName>
    </alternativeName>
</protein>
<comment type="function">
    <text evidence="6">Specifically methylates the N4 position of cytidine in position 1402 (C1402) of 16S rRNA.</text>
</comment>
<comment type="similarity">
    <text evidence="1 6">Belongs to the methyltransferase superfamily. RsmH family.</text>
</comment>
<evidence type="ECO:0000313" key="8">
    <source>
        <dbReference type="Proteomes" id="UP000287188"/>
    </source>
</evidence>
<gene>
    <name evidence="6 7" type="primary">rsmH</name>
    <name evidence="7" type="ORF">KDK_19110</name>
</gene>
<dbReference type="PIRSF" id="PIRSF004486">
    <property type="entry name" value="MraW"/>
    <property type="match status" value="1"/>
</dbReference>
<sequence length="331" mass="36039">MTMEHTQHVSVMLDEVLEYLQPIPGGLYIDGTLGGGGHTAAILERSAPDGKVLGIDTDSQALARVGERLAEFVANGRLVLAHGNFSDLAEIVEQTGFGSGHGVQGVLLDLGFSSDQMDNPERGFAFSADGPLDMRLDQALPLTAEDLVNGASEQELADIFWRYGEESRSRQIARRIVREREKAPITRTAQLAALIAAGVPHKPGSIHPATRAFQALRIAVNRELERLETVLPQIVDVLEGEKKSDGGGREGEKGRMVIIAFHSLEDRIVKEFIRREAKDCLCPPRLPVCVCGHKARLRNLTNKPVTPGEQEIANNPRARSAKLRAAEIANN</sequence>
<dbReference type="EMBL" id="BIFS01000001">
    <property type="protein sequence ID" value="GCE18111.1"/>
    <property type="molecule type" value="Genomic_DNA"/>
</dbReference>
<dbReference type="FunFam" id="1.10.150.170:FF:000003">
    <property type="entry name" value="Ribosomal RNA small subunit methyltransferase H"/>
    <property type="match status" value="1"/>
</dbReference>
<keyword evidence="3 6" id="KW-0489">Methyltransferase</keyword>
<keyword evidence="6" id="KW-0963">Cytoplasm</keyword>
<keyword evidence="4 6" id="KW-0808">Transferase</keyword>
<dbReference type="GO" id="GO:0005737">
    <property type="term" value="C:cytoplasm"/>
    <property type="evidence" value="ECO:0007669"/>
    <property type="project" value="UniProtKB-SubCell"/>
</dbReference>
<dbReference type="EC" id="2.1.1.199" evidence="6"/>
<evidence type="ECO:0000313" key="7">
    <source>
        <dbReference type="EMBL" id="GCE18111.1"/>
    </source>
</evidence>
<dbReference type="InterPro" id="IPR023397">
    <property type="entry name" value="SAM-dep_MeTrfase_MraW_recog"/>
</dbReference>
<dbReference type="Pfam" id="PF01795">
    <property type="entry name" value="Methyltransf_5"/>
    <property type="match status" value="1"/>
</dbReference>
<dbReference type="PANTHER" id="PTHR11265">
    <property type="entry name" value="S-ADENOSYL-METHYLTRANSFERASE MRAW"/>
    <property type="match status" value="1"/>
</dbReference>
<name>A0A402AG66_9CHLR</name>
<keyword evidence="5 6" id="KW-0949">S-adenosyl-L-methionine</keyword>
<comment type="subcellular location">
    <subcellularLocation>
        <location evidence="6">Cytoplasm</location>
    </subcellularLocation>
</comment>
<dbReference type="SUPFAM" id="SSF53335">
    <property type="entry name" value="S-adenosyl-L-methionine-dependent methyltransferases"/>
    <property type="match status" value="1"/>
</dbReference>
<dbReference type="GO" id="GO:0071424">
    <property type="term" value="F:rRNA (cytosine-N4-)-methyltransferase activity"/>
    <property type="evidence" value="ECO:0007669"/>
    <property type="project" value="UniProtKB-UniRule"/>
</dbReference>
<feature type="binding site" evidence="6">
    <location>
        <position position="109"/>
    </location>
    <ligand>
        <name>S-adenosyl-L-methionine</name>
        <dbReference type="ChEBI" id="CHEBI:59789"/>
    </ligand>
</feature>
<evidence type="ECO:0000256" key="3">
    <source>
        <dbReference type="ARBA" id="ARBA00022603"/>
    </source>
</evidence>